<organism evidence="8 9">
    <name type="scientific">Sphingomonas piscis</name>
    <dbReference type="NCBI Taxonomy" id="2714943"/>
    <lineage>
        <taxon>Bacteria</taxon>
        <taxon>Pseudomonadati</taxon>
        <taxon>Pseudomonadota</taxon>
        <taxon>Alphaproteobacteria</taxon>
        <taxon>Sphingomonadales</taxon>
        <taxon>Sphingomonadaceae</taxon>
        <taxon>Sphingomonas</taxon>
    </lineage>
</organism>
<evidence type="ECO:0000313" key="9">
    <source>
        <dbReference type="Proteomes" id="UP000503222"/>
    </source>
</evidence>
<feature type="chain" id="PRO_5026115233" evidence="6">
    <location>
        <begin position="23"/>
        <end position="242"/>
    </location>
</feature>
<dbReference type="EMBL" id="CP049869">
    <property type="protein sequence ID" value="QIK78095.1"/>
    <property type="molecule type" value="Genomic_DNA"/>
</dbReference>
<dbReference type="Proteomes" id="UP000503222">
    <property type="component" value="Chromosome"/>
</dbReference>
<protein>
    <submittedName>
        <fullName evidence="8">Porin family protein</fullName>
    </submittedName>
</protein>
<gene>
    <name evidence="8" type="ORF">G7077_03370</name>
</gene>
<dbReference type="RefSeq" id="WP_166410489.1">
    <property type="nucleotide sequence ID" value="NZ_CP049869.1"/>
</dbReference>
<comment type="subcellular location">
    <subcellularLocation>
        <location evidence="1">Membrane</location>
    </subcellularLocation>
</comment>
<dbReference type="PANTHER" id="PTHR34001:SF3">
    <property type="entry name" value="BLL7405 PROTEIN"/>
    <property type="match status" value="1"/>
</dbReference>
<name>A0A6G7YMX3_9SPHN</name>
<evidence type="ECO:0000256" key="5">
    <source>
        <dbReference type="SAM" id="MobiDB-lite"/>
    </source>
</evidence>
<dbReference type="InterPro" id="IPR027385">
    <property type="entry name" value="Beta-barrel_OMP"/>
</dbReference>
<evidence type="ECO:0000256" key="3">
    <source>
        <dbReference type="ARBA" id="ARBA00023136"/>
    </source>
</evidence>
<dbReference type="AlphaFoldDB" id="A0A6G7YMX3"/>
<accession>A0A6G7YMX3</accession>
<feature type="compositionally biased region" description="Pro residues" evidence="5">
    <location>
        <begin position="226"/>
        <end position="242"/>
    </location>
</feature>
<dbReference type="KEGG" id="spii:G7077_03370"/>
<dbReference type="InterPro" id="IPR011250">
    <property type="entry name" value="OMP/PagP_B-barrel"/>
</dbReference>
<dbReference type="PANTHER" id="PTHR34001">
    <property type="entry name" value="BLL7405 PROTEIN"/>
    <property type="match status" value="1"/>
</dbReference>
<keyword evidence="9" id="KW-1185">Reference proteome</keyword>
<evidence type="ECO:0000256" key="4">
    <source>
        <dbReference type="ARBA" id="ARBA00038306"/>
    </source>
</evidence>
<comment type="similarity">
    <text evidence="4">Belongs to the Omp25/RopB family.</text>
</comment>
<keyword evidence="3" id="KW-0472">Membrane</keyword>
<feature type="domain" description="Outer membrane protein beta-barrel" evidence="7">
    <location>
        <begin position="10"/>
        <end position="171"/>
    </location>
</feature>
<dbReference type="InterPro" id="IPR051692">
    <property type="entry name" value="OMP-like"/>
</dbReference>
<keyword evidence="2 6" id="KW-0732">Signal</keyword>
<evidence type="ECO:0000256" key="6">
    <source>
        <dbReference type="SAM" id="SignalP"/>
    </source>
</evidence>
<dbReference type="Pfam" id="PF13505">
    <property type="entry name" value="OMP_b-brl"/>
    <property type="match status" value="1"/>
</dbReference>
<dbReference type="SUPFAM" id="SSF56925">
    <property type="entry name" value="OMPA-like"/>
    <property type="match status" value="1"/>
</dbReference>
<proteinExistence type="inferred from homology"/>
<evidence type="ECO:0000256" key="1">
    <source>
        <dbReference type="ARBA" id="ARBA00004370"/>
    </source>
</evidence>
<evidence type="ECO:0000259" key="7">
    <source>
        <dbReference type="Pfam" id="PF13505"/>
    </source>
</evidence>
<dbReference type="Gene3D" id="2.40.160.20">
    <property type="match status" value="1"/>
</dbReference>
<feature type="region of interest" description="Disordered" evidence="5">
    <location>
        <begin position="195"/>
        <end position="242"/>
    </location>
</feature>
<feature type="compositionally biased region" description="Pro residues" evidence="5">
    <location>
        <begin position="195"/>
        <end position="209"/>
    </location>
</feature>
<evidence type="ECO:0000256" key="2">
    <source>
        <dbReference type="ARBA" id="ARBA00022729"/>
    </source>
</evidence>
<dbReference type="GO" id="GO:0016020">
    <property type="term" value="C:membrane"/>
    <property type="evidence" value="ECO:0007669"/>
    <property type="project" value="UniProtKB-SubCell"/>
</dbReference>
<feature type="signal peptide" evidence="6">
    <location>
        <begin position="1"/>
        <end position="22"/>
    </location>
</feature>
<reference evidence="8 9" key="1">
    <citation type="submission" date="2020-03" db="EMBL/GenBank/DDBJ databases">
        <title>Sphingomonas sp. nov., isolated from fish.</title>
        <authorList>
            <person name="Hyun D.-W."/>
            <person name="Bae J.-W."/>
        </authorList>
    </citation>
    <scope>NUCLEOTIDE SEQUENCE [LARGE SCALE GENOMIC DNA]</scope>
    <source>
        <strain evidence="8 9">HDW15B</strain>
    </source>
</reference>
<sequence>MTLIRLGAFTALALVMSQQASAQEFRGVRAEVNGGVDRFYSEGNNDTGLAVGGAAGLDFDLGGLVVGPEVTFLWSPRENVTRDGPGVAYRKSFEEWGFGLRAGTLITPDTLVYAKGAFVVNEQRKRFDADTVGDYYNHYRTRGWQVGGGIEQMLSEHFYVKAEGRYSNYRTDSSRLTGLLGLGVLFGPAAPAPVVAPPPAPEPAPPPPATQTCPDGSVILATDACPVPPPPPPPPAPEPERG</sequence>
<evidence type="ECO:0000313" key="8">
    <source>
        <dbReference type="EMBL" id="QIK78095.1"/>
    </source>
</evidence>